<accession>F2K4G6</accession>
<name>F2K4G6_MARM1</name>
<dbReference type="Gene3D" id="3.55.40.10">
    <property type="entry name" value="minor pseudopilin epsh domain"/>
    <property type="match status" value="1"/>
</dbReference>
<dbReference type="PRINTS" id="PR00885">
    <property type="entry name" value="BCTERIALGSPH"/>
</dbReference>
<dbReference type="HOGENOM" id="CLU_1452820_0_0_6"/>
<evidence type="ECO:0000256" key="7">
    <source>
        <dbReference type="SAM" id="Phobius"/>
    </source>
</evidence>
<sequence precursor="true">MNPTKTSQAAFTLLELLVVLAILGAMLSLVAPNISVDSDEESLKREAQTLRFALQKVADNAWLSGSTSVISINGDEWRQWLPIENASGGVASSTSPSSSDSETKQDDVKVTWVQEEPFYESNANVQYDIDVELKALKKALSSLSFTKGAQFVFLANGEYLPFSISLQKSEYSLTIEGDGINAIKVY</sequence>
<keyword evidence="5 7" id="KW-0472">Membrane</keyword>
<feature type="transmembrane region" description="Helical" evidence="7">
    <location>
        <begin position="12"/>
        <end position="31"/>
    </location>
</feature>
<dbReference type="RefSeq" id="WP_013660170.1">
    <property type="nucleotide sequence ID" value="NC_015276.1"/>
</dbReference>
<gene>
    <name evidence="8" type="ordered locus">Marme_0990</name>
</gene>
<dbReference type="GO" id="GO:0015627">
    <property type="term" value="C:type II protein secretion system complex"/>
    <property type="evidence" value="ECO:0007669"/>
    <property type="project" value="InterPro"/>
</dbReference>
<evidence type="ECO:0000256" key="3">
    <source>
        <dbReference type="ARBA" id="ARBA00022692"/>
    </source>
</evidence>
<keyword evidence="9" id="KW-1185">Reference proteome</keyword>
<dbReference type="GO" id="GO:0015628">
    <property type="term" value="P:protein secretion by the type II secretion system"/>
    <property type="evidence" value="ECO:0007669"/>
    <property type="project" value="InterPro"/>
</dbReference>
<dbReference type="AlphaFoldDB" id="F2K4G6"/>
<evidence type="ECO:0000256" key="1">
    <source>
        <dbReference type="ARBA" id="ARBA00004167"/>
    </source>
</evidence>
<keyword evidence="3 7" id="KW-0812">Transmembrane</keyword>
<dbReference type="KEGG" id="mme:Marme_0990"/>
<dbReference type="STRING" id="717774.Marme_0990"/>
<feature type="region of interest" description="Disordered" evidence="6">
    <location>
        <begin position="87"/>
        <end position="106"/>
    </location>
</feature>
<dbReference type="Proteomes" id="UP000001062">
    <property type="component" value="Chromosome"/>
</dbReference>
<evidence type="ECO:0000256" key="5">
    <source>
        <dbReference type="ARBA" id="ARBA00023136"/>
    </source>
</evidence>
<dbReference type="Pfam" id="PF07963">
    <property type="entry name" value="N_methyl"/>
    <property type="match status" value="1"/>
</dbReference>
<dbReference type="NCBIfam" id="TIGR02532">
    <property type="entry name" value="IV_pilin_GFxxxE"/>
    <property type="match status" value="1"/>
</dbReference>
<dbReference type="InterPro" id="IPR045584">
    <property type="entry name" value="Pilin-like"/>
</dbReference>
<protein>
    <recommendedName>
        <fullName evidence="10">General secretion pathway protein H</fullName>
    </recommendedName>
</protein>
<dbReference type="EMBL" id="CP002583">
    <property type="protein sequence ID" value="ADZ90265.1"/>
    <property type="molecule type" value="Genomic_DNA"/>
</dbReference>
<dbReference type="PATRIC" id="fig|717774.3.peg.1032"/>
<dbReference type="InterPro" id="IPR012902">
    <property type="entry name" value="N_methyl_site"/>
</dbReference>
<evidence type="ECO:0000256" key="2">
    <source>
        <dbReference type="ARBA" id="ARBA00022481"/>
    </source>
</evidence>
<evidence type="ECO:0000256" key="6">
    <source>
        <dbReference type="SAM" id="MobiDB-lite"/>
    </source>
</evidence>
<dbReference type="InterPro" id="IPR002416">
    <property type="entry name" value="T2SS_protein-GspH"/>
</dbReference>
<organism evidence="8 9">
    <name type="scientific">Marinomonas mediterranea (strain ATCC 700492 / JCM 21426 / NBRC 103028 / MMB-1)</name>
    <dbReference type="NCBI Taxonomy" id="717774"/>
    <lineage>
        <taxon>Bacteria</taxon>
        <taxon>Pseudomonadati</taxon>
        <taxon>Pseudomonadota</taxon>
        <taxon>Gammaproteobacteria</taxon>
        <taxon>Oceanospirillales</taxon>
        <taxon>Oceanospirillaceae</taxon>
        <taxon>Marinomonas</taxon>
    </lineage>
</organism>
<proteinExistence type="predicted"/>
<comment type="subcellular location">
    <subcellularLocation>
        <location evidence="1">Membrane</location>
        <topology evidence="1">Single-pass membrane protein</topology>
    </subcellularLocation>
</comment>
<reference evidence="8 9" key="1">
    <citation type="journal article" date="2012" name="Stand. Genomic Sci.">
        <title>Complete genome sequence of the melanogenic marine bacterium Marinomonas mediterranea type strain (MMB-1(T)).</title>
        <authorList>
            <person name="Lucas-Elio P."/>
            <person name="Goodwin L."/>
            <person name="Woyke T."/>
            <person name="Pitluck S."/>
            <person name="Nolan M."/>
            <person name="Kyrpides N.C."/>
            <person name="Detter J.C."/>
            <person name="Copeland A."/>
            <person name="Teshima H."/>
            <person name="Bruce D."/>
            <person name="Detter C."/>
            <person name="Tapia R."/>
            <person name="Han S."/>
            <person name="Land M.L."/>
            <person name="Ivanova N."/>
            <person name="Mikhailova N."/>
            <person name="Johnston A.W."/>
            <person name="Sanchez-Amat A."/>
        </authorList>
    </citation>
    <scope>NUCLEOTIDE SEQUENCE [LARGE SCALE GENOMIC DNA]</scope>
    <source>
        <strain evidence="9">ATCC 700492 / JCM 21426 / NBRC 103028 / MMB-1</strain>
    </source>
</reference>
<evidence type="ECO:0000313" key="9">
    <source>
        <dbReference type="Proteomes" id="UP000001062"/>
    </source>
</evidence>
<evidence type="ECO:0000313" key="8">
    <source>
        <dbReference type="EMBL" id="ADZ90265.1"/>
    </source>
</evidence>
<keyword evidence="2" id="KW-0488">Methylation</keyword>
<evidence type="ECO:0008006" key="10">
    <source>
        <dbReference type="Google" id="ProtNLM"/>
    </source>
</evidence>
<evidence type="ECO:0000256" key="4">
    <source>
        <dbReference type="ARBA" id="ARBA00022989"/>
    </source>
</evidence>
<keyword evidence="4 7" id="KW-1133">Transmembrane helix</keyword>
<dbReference type="OrthoDB" id="6107838at2"/>
<dbReference type="SUPFAM" id="SSF54523">
    <property type="entry name" value="Pili subunits"/>
    <property type="match status" value="1"/>
</dbReference>
<dbReference type="GO" id="GO:0016020">
    <property type="term" value="C:membrane"/>
    <property type="evidence" value="ECO:0007669"/>
    <property type="project" value="UniProtKB-SubCell"/>
</dbReference>